<dbReference type="Proteomes" id="UP000663870">
    <property type="component" value="Unassembled WGS sequence"/>
</dbReference>
<name>A0A813PNI0_9BILA</name>
<dbReference type="EMBL" id="CAJNOL010000021">
    <property type="protein sequence ID" value="CAF0753742.1"/>
    <property type="molecule type" value="Genomic_DNA"/>
</dbReference>
<gene>
    <name evidence="2" type="ORF">JXQ802_LOCUS1828</name>
</gene>
<dbReference type="GO" id="GO:0031533">
    <property type="term" value="C:mRNA capping enzyme complex"/>
    <property type="evidence" value="ECO:0007669"/>
    <property type="project" value="InterPro"/>
</dbReference>
<accession>A0A813PNI0</accession>
<evidence type="ECO:0000313" key="2">
    <source>
        <dbReference type="EMBL" id="CAF0753742.1"/>
    </source>
</evidence>
<dbReference type="GO" id="GO:0003723">
    <property type="term" value="F:RNA binding"/>
    <property type="evidence" value="ECO:0007669"/>
    <property type="project" value="InterPro"/>
</dbReference>
<sequence>MTTIDDNKKNEKDTEELKRLNELFSKRYTNEDEEYIQMTQRSNSPPVVPDWNQERNTHRSQQFNNNNNNNQRRYFSNDRQSYRNFSNNHHSYRNSSNNHHSSRNRSRSPYRDTRQ</sequence>
<evidence type="ECO:0000313" key="3">
    <source>
        <dbReference type="Proteomes" id="UP000663870"/>
    </source>
</evidence>
<protein>
    <submittedName>
        <fullName evidence="2">Uncharacterized protein</fullName>
    </submittedName>
</protein>
<reference evidence="2" key="1">
    <citation type="submission" date="2021-02" db="EMBL/GenBank/DDBJ databases">
        <authorList>
            <person name="Nowell W R."/>
        </authorList>
    </citation>
    <scope>NUCLEOTIDE SEQUENCE</scope>
</reference>
<dbReference type="GO" id="GO:0106005">
    <property type="term" value="P:RNA 5'-cap (guanine-N7)-methylation"/>
    <property type="evidence" value="ECO:0007669"/>
    <property type="project" value="InterPro"/>
</dbReference>
<organism evidence="2 3">
    <name type="scientific">Rotaria sordida</name>
    <dbReference type="NCBI Taxonomy" id="392033"/>
    <lineage>
        <taxon>Eukaryota</taxon>
        <taxon>Metazoa</taxon>
        <taxon>Spiralia</taxon>
        <taxon>Gnathifera</taxon>
        <taxon>Rotifera</taxon>
        <taxon>Eurotatoria</taxon>
        <taxon>Bdelloidea</taxon>
        <taxon>Philodinida</taxon>
        <taxon>Philodinidae</taxon>
        <taxon>Rotaria</taxon>
    </lineage>
</organism>
<comment type="caution">
    <text evidence="2">The sequence shown here is derived from an EMBL/GenBank/DDBJ whole genome shotgun (WGS) entry which is preliminary data.</text>
</comment>
<proteinExistence type="predicted"/>
<feature type="region of interest" description="Disordered" evidence="1">
    <location>
        <begin position="26"/>
        <end position="115"/>
    </location>
</feature>
<feature type="compositionally biased region" description="Low complexity" evidence="1">
    <location>
        <begin position="83"/>
        <end position="99"/>
    </location>
</feature>
<dbReference type="AlphaFoldDB" id="A0A813PNI0"/>
<keyword evidence="3" id="KW-1185">Reference proteome</keyword>
<dbReference type="Pfam" id="PF15320">
    <property type="entry name" value="RAM"/>
    <property type="match status" value="1"/>
</dbReference>
<dbReference type="InterPro" id="IPR028271">
    <property type="entry name" value="RAMAC"/>
</dbReference>
<evidence type="ECO:0000256" key="1">
    <source>
        <dbReference type="SAM" id="MobiDB-lite"/>
    </source>
</evidence>